<keyword evidence="1" id="KW-0812">Transmembrane</keyword>
<keyword evidence="1" id="KW-0472">Membrane</keyword>
<keyword evidence="1" id="KW-1133">Transmembrane helix</keyword>
<protein>
    <submittedName>
        <fullName evidence="2">Uncharacterized protein</fullName>
    </submittedName>
</protein>
<proteinExistence type="predicted"/>
<sequence>MQPISIPLSKTKILLLLAGAILFVVGGCWMLVKAPTVSNPVLSNIYVVRTVGVAAVLFFGLCAVYAARKLFSTRPGFVIDDFGITDNSGGISVGAIPWSDMLNITIMMAQRQKFIMIHVKNPEDYINKQTSFIKRKMMQMNHKAYGSPLALSANSLRTSFGELFNLLRDQFEKRNKPQ</sequence>
<feature type="transmembrane region" description="Helical" evidence="1">
    <location>
        <begin position="44"/>
        <end position="67"/>
    </location>
</feature>
<organism evidence="2 3">
    <name type="scientific">Paraflavitalea soli</name>
    <dbReference type="NCBI Taxonomy" id="2315862"/>
    <lineage>
        <taxon>Bacteria</taxon>
        <taxon>Pseudomonadati</taxon>
        <taxon>Bacteroidota</taxon>
        <taxon>Chitinophagia</taxon>
        <taxon>Chitinophagales</taxon>
        <taxon>Chitinophagaceae</taxon>
        <taxon>Paraflavitalea</taxon>
    </lineage>
</organism>
<keyword evidence="3" id="KW-1185">Reference proteome</keyword>
<dbReference type="InterPro" id="IPR048136">
    <property type="entry name" value="STM3941-like"/>
</dbReference>
<dbReference type="AlphaFoldDB" id="A0A3B7MUY6"/>
<accession>A0A3B7MUY6</accession>
<dbReference type="KEGG" id="pseg:D3H65_09865"/>
<dbReference type="Proteomes" id="UP000263900">
    <property type="component" value="Chromosome"/>
</dbReference>
<dbReference type="NCBIfam" id="NF041635">
    <property type="entry name" value="STM3941_fam"/>
    <property type="match status" value="1"/>
</dbReference>
<evidence type="ECO:0000313" key="3">
    <source>
        <dbReference type="Proteomes" id="UP000263900"/>
    </source>
</evidence>
<dbReference type="OrthoDB" id="6028159at2"/>
<feature type="transmembrane region" description="Helical" evidence="1">
    <location>
        <begin position="12"/>
        <end position="32"/>
    </location>
</feature>
<evidence type="ECO:0000313" key="2">
    <source>
        <dbReference type="EMBL" id="AXY74261.1"/>
    </source>
</evidence>
<name>A0A3B7MUY6_9BACT</name>
<dbReference type="RefSeq" id="WP_119050148.1">
    <property type="nucleotide sequence ID" value="NZ_CP032157.1"/>
</dbReference>
<gene>
    <name evidence="2" type="ORF">D3H65_09865</name>
</gene>
<dbReference type="EMBL" id="CP032157">
    <property type="protein sequence ID" value="AXY74261.1"/>
    <property type="molecule type" value="Genomic_DNA"/>
</dbReference>
<evidence type="ECO:0000256" key="1">
    <source>
        <dbReference type="SAM" id="Phobius"/>
    </source>
</evidence>
<reference evidence="2 3" key="1">
    <citation type="submission" date="2018-09" db="EMBL/GenBank/DDBJ databases">
        <title>Genome sequencing of strain 6GH32-13.</title>
        <authorList>
            <person name="Weon H.-Y."/>
            <person name="Heo J."/>
            <person name="Kwon S.-W."/>
        </authorList>
    </citation>
    <scope>NUCLEOTIDE SEQUENCE [LARGE SCALE GENOMIC DNA]</scope>
    <source>
        <strain evidence="2 3">5GH32-13</strain>
    </source>
</reference>